<dbReference type="GO" id="GO:0003677">
    <property type="term" value="F:DNA binding"/>
    <property type="evidence" value="ECO:0007669"/>
    <property type="project" value="UniProtKB-KW"/>
</dbReference>
<evidence type="ECO:0000259" key="4">
    <source>
        <dbReference type="Pfam" id="PF01420"/>
    </source>
</evidence>
<dbReference type="InterPro" id="IPR044946">
    <property type="entry name" value="Restrct_endonuc_typeI_TRD_sf"/>
</dbReference>
<sequence length="346" mass="39943">MTYPTKKLGEVIDINFGERITRTNNSGTKYPVYGGGGESFRTDAFNRENEYVVSRFAIAENCVRFVEGKFWLMDSGGTFSIKNDYSDKLDKIFVGNVLLMRQKEIYNCARGGAQKNIGIDFFKKIKIPLPPLKIQKQIVERLDKIVTAQKLNDDLIQKTDELFQSLLHKELNPAGKNWEEDKFINCIEKNPPKIKGIPREKYQNIGKFPIIDQSDKFIVGYTDNEEKVYKIDSPVIIFGDHTRIFKYVDFNFAIGADGTQIIIPNPKKFIQKFFYFLMLNLKINNLGYSRHFKLLKTKKLIIPPLKTQKQIVAKLSAVQDYKTQLLAQKSKLKELFDSALHKSMQN</sequence>
<reference evidence="5 6" key="1">
    <citation type="journal article" date="2016" name="Nat. Commun.">
        <title>Thousands of microbial genomes shed light on interconnected biogeochemical processes in an aquifer system.</title>
        <authorList>
            <person name="Anantharaman K."/>
            <person name="Brown C.T."/>
            <person name="Hug L.A."/>
            <person name="Sharon I."/>
            <person name="Castelle C.J."/>
            <person name="Probst A.J."/>
            <person name="Thomas B.C."/>
            <person name="Singh A."/>
            <person name="Wilkins M.J."/>
            <person name="Karaoz U."/>
            <person name="Brodie E.L."/>
            <person name="Williams K.H."/>
            <person name="Hubbard S.S."/>
            <person name="Banfield J.F."/>
        </authorList>
    </citation>
    <scope>NUCLEOTIDE SEQUENCE [LARGE SCALE GENOMIC DNA]</scope>
</reference>
<keyword evidence="2" id="KW-0680">Restriction system</keyword>
<dbReference type="Gene3D" id="3.90.220.20">
    <property type="entry name" value="DNA methylase specificity domains"/>
    <property type="match status" value="2"/>
</dbReference>
<gene>
    <name evidence="5" type="ORF">A2W59_00870</name>
</gene>
<dbReference type="InterPro" id="IPR000055">
    <property type="entry name" value="Restrct_endonuc_typeI_TRD"/>
</dbReference>
<evidence type="ECO:0000256" key="3">
    <source>
        <dbReference type="ARBA" id="ARBA00023125"/>
    </source>
</evidence>
<feature type="domain" description="Type I restriction modification DNA specificity" evidence="4">
    <location>
        <begin position="201"/>
        <end position="330"/>
    </location>
</feature>
<proteinExistence type="inferred from homology"/>
<name>A0A1G2PT13_9BACT</name>
<dbReference type="SUPFAM" id="SSF116734">
    <property type="entry name" value="DNA methylase specificity domain"/>
    <property type="match status" value="2"/>
</dbReference>
<keyword evidence="3" id="KW-0238">DNA-binding</keyword>
<dbReference type="GO" id="GO:0009307">
    <property type="term" value="P:DNA restriction-modification system"/>
    <property type="evidence" value="ECO:0007669"/>
    <property type="project" value="UniProtKB-KW"/>
</dbReference>
<comment type="similarity">
    <text evidence="1">Belongs to the type-I restriction system S methylase family.</text>
</comment>
<dbReference type="PANTHER" id="PTHR30408">
    <property type="entry name" value="TYPE-1 RESTRICTION ENZYME ECOKI SPECIFICITY PROTEIN"/>
    <property type="match status" value="1"/>
</dbReference>
<evidence type="ECO:0000256" key="1">
    <source>
        <dbReference type="ARBA" id="ARBA00010923"/>
    </source>
</evidence>
<comment type="caution">
    <text evidence="5">The sequence shown here is derived from an EMBL/GenBank/DDBJ whole genome shotgun (WGS) entry which is preliminary data.</text>
</comment>
<evidence type="ECO:0000313" key="6">
    <source>
        <dbReference type="Proteomes" id="UP000178646"/>
    </source>
</evidence>
<organism evidence="5 6">
    <name type="scientific">Candidatus Terrybacteria bacterium RIFCSPHIGHO2_02_41_19</name>
    <dbReference type="NCBI Taxonomy" id="1802364"/>
    <lineage>
        <taxon>Bacteria</taxon>
        <taxon>Candidatus Terryibacteriota</taxon>
    </lineage>
</organism>
<evidence type="ECO:0000256" key="2">
    <source>
        <dbReference type="ARBA" id="ARBA00022747"/>
    </source>
</evidence>
<dbReference type="Pfam" id="PF01420">
    <property type="entry name" value="Methylase_S"/>
    <property type="match status" value="2"/>
</dbReference>
<dbReference type="EMBL" id="MHSU01000010">
    <property type="protein sequence ID" value="OHA50741.1"/>
    <property type="molecule type" value="Genomic_DNA"/>
</dbReference>
<dbReference type="InterPro" id="IPR052021">
    <property type="entry name" value="Type-I_RS_S_subunit"/>
</dbReference>
<accession>A0A1G2PT13</accession>
<dbReference type="PANTHER" id="PTHR30408:SF12">
    <property type="entry name" value="TYPE I RESTRICTION ENZYME MJAVIII SPECIFICITY SUBUNIT"/>
    <property type="match status" value="1"/>
</dbReference>
<dbReference type="Proteomes" id="UP000178646">
    <property type="component" value="Unassembled WGS sequence"/>
</dbReference>
<dbReference type="CDD" id="cd17291">
    <property type="entry name" value="RMtype1_S_MgeORF438P-TRD-CR_like"/>
    <property type="match status" value="1"/>
</dbReference>
<feature type="domain" description="Type I restriction modification DNA specificity" evidence="4">
    <location>
        <begin position="5"/>
        <end position="156"/>
    </location>
</feature>
<dbReference type="AlphaFoldDB" id="A0A1G2PT13"/>
<protein>
    <recommendedName>
        <fullName evidence="4">Type I restriction modification DNA specificity domain-containing protein</fullName>
    </recommendedName>
</protein>
<evidence type="ECO:0000313" key="5">
    <source>
        <dbReference type="EMBL" id="OHA50741.1"/>
    </source>
</evidence>